<evidence type="ECO:0000259" key="1">
    <source>
        <dbReference type="Pfam" id="PF01636"/>
    </source>
</evidence>
<dbReference type="EMBL" id="KV907496">
    <property type="protein sequence ID" value="OOF98418.1"/>
    <property type="molecule type" value="Genomic_DNA"/>
</dbReference>
<dbReference type="OMA" id="HLPRIKT"/>
<accession>A0A1R3RVD3</accession>
<feature type="domain" description="Aminoglycoside phosphotransferase" evidence="1">
    <location>
        <begin position="69"/>
        <end position="302"/>
    </location>
</feature>
<dbReference type="VEuPathDB" id="FungiDB:ASPCADRAFT_205655"/>
<dbReference type="Pfam" id="PF01636">
    <property type="entry name" value="APH"/>
    <property type="match status" value="1"/>
</dbReference>
<organism evidence="2 3">
    <name type="scientific">Aspergillus carbonarius (strain ITEM 5010)</name>
    <dbReference type="NCBI Taxonomy" id="602072"/>
    <lineage>
        <taxon>Eukaryota</taxon>
        <taxon>Fungi</taxon>
        <taxon>Dikarya</taxon>
        <taxon>Ascomycota</taxon>
        <taxon>Pezizomycotina</taxon>
        <taxon>Eurotiomycetes</taxon>
        <taxon>Eurotiomycetidae</taxon>
        <taxon>Eurotiales</taxon>
        <taxon>Aspergillaceae</taxon>
        <taxon>Aspergillus</taxon>
        <taxon>Aspergillus subgen. Circumdati</taxon>
    </lineage>
</organism>
<dbReference type="Gene3D" id="3.90.1200.10">
    <property type="match status" value="1"/>
</dbReference>
<evidence type="ECO:0000313" key="2">
    <source>
        <dbReference type="EMBL" id="OOF98418.1"/>
    </source>
</evidence>
<dbReference type="Proteomes" id="UP000188318">
    <property type="component" value="Unassembled WGS sequence"/>
</dbReference>
<dbReference type="InterPro" id="IPR011009">
    <property type="entry name" value="Kinase-like_dom_sf"/>
</dbReference>
<proteinExistence type="predicted"/>
<keyword evidence="3" id="KW-1185">Reference proteome</keyword>
<dbReference type="InterPro" id="IPR002575">
    <property type="entry name" value="Aminoglycoside_PTrfase"/>
</dbReference>
<dbReference type="AlphaFoldDB" id="A0A1R3RVD3"/>
<sequence>MTAPNNYQPPALPADLITELILSLDLPRPTLVEPLQVSAAFHTIYLIHFSPETAASIPARREPDGSVILVLRVSGRQLPTIKTLNEVGVMTWVRQNTHIPVPAVVRYSATDNNLIGHEFTLLEKAAGVSVEKVYPTLSTESKTKMVEQLTDYLIELHSHPWTDGYVGGLTIRDGEIASGPPIEETYWQAPDIATYWDDKETLESLNPFNPDGYPSYTAYNAACLERYIHAIEIHPSLAVHRDRIPRLRQLMAALESPEHKEELNRVTYVLAHKDLHFANIMCDPTDPECPITAVLDWEFSSVVPAPRWNPVRAFAWNYRYAPEDKAERDHLEEVFAEICRTKGAGHVLEEMKPNGRQEAMQKAVNHVRAIVEVCPRGQAAEKVDAWWATVEEAMAVLGV</sequence>
<reference evidence="3" key="1">
    <citation type="journal article" date="2017" name="Genome Biol.">
        <title>Comparative genomics reveals high biological diversity and specific adaptations in the industrially and medically important fungal genus Aspergillus.</title>
        <authorList>
            <person name="de Vries R.P."/>
            <person name="Riley R."/>
            <person name="Wiebenga A."/>
            <person name="Aguilar-Osorio G."/>
            <person name="Amillis S."/>
            <person name="Uchima C.A."/>
            <person name="Anderluh G."/>
            <person name="Asadollahi M."/>
            <person name="Askin M."/>
            <person name="Barry K."/>
            <person name="Battaglia E."/>
            <person name="Bayram O."/>
            <person name="Benocci T."/>
            <person name="Braus-Stromeyer S.A."/>
            <person name="Caldana C."/>
            <person name="Canovas D."/>
            <person name="Cerqueira G.C."/>
            <person name="Chen F."/>
            <person name="Chen W."/>
            <person name="Choi C."/>
            <person name="Clum A."/>
            <person name="Dos Santos R.A."/>
            <person name="Damasio A.R."/>
            <person name="Diallinas G."/>
            <person name="Emri T."/>
            <person name="Fekete E."/>
            <person name="Flipphi M."/>
            <person name="Freyberg S."/>
            <person name="Gallo A."/>
            <person name="Gournas C."/>
            <person name="Habgood R."/>
            <person name="Hainaut M."/>
            <person name="Harispe M.L."/>
            <person name="Henrissat B."/>
            <person name="Hilden K.S."/>
            <person name="Hope R."/>
            <person name="Hossain A."/>
            <person name="Karabika E."/>
            <person name="Karaffa L."/>
            <person name="Karanyi Z."/>
            <person name="Krasevec N."/>
            <person name="Kuo A."/>
            <person name="Kusch H."/>
            <person name="LaButti K."/>
            <person name="Lagendijk E.L."/>
            <person name="Lapidus A."/>
            <person name="Levasseur A."/>
            <person name="Lindquist E."/>
            <person name="Lipzen A."/>
            <person name="Logrieco A.F."/>
            <person name="MacCabe A."/>
            <person name="Maekelae M.R."/>
            <person name="Malavazi I."/>
            <person name="Melin P."/>
            <person name="Meyer V."/>
            <person name="Mielnichuk N."/>
            <person name="Miskei M."/>
            <person name="Molnar A.P."/>
            <person name="Mule G."/>
            <person name="Ngan C.Y."/>
            <person name="Orejas M."/>
            <person name="Orosz E."/>
            <person name="Ouedraogo J.P."/>
            <person name="Overkamp K.M."/>
            <person name="Park H.-S."/>
            <person name="Perrone G."/>
            <person name="Piumi F."/>
            <person name="Punt P.J."/>
            <person name="Ram A.F."/>
            <person name="Ramon A."/>
            <person name="Rauscher S."/>
            <person name="Record E."/>
            <person name="Riano-Pachon D.M."/>
            <person name="Robert V."/>
            <person name="Roehrig J."/>
            <person name="Ruller R."/>
            <person name="Salamov A."/>
            <person name="Salih N.S."/>
            <person name="Samson R.A."/>
            <person name="Sandor E."/>
            <person name="Sanguinetti M."/>
            <person name="Schuetze T."/>
            <person name="Sepcic K."/>
            <person name="Shelest E."/>
            <person name="Sherlock G."/>
            <person name="Sophianopoulou V."/>
            <person name="Squina F.M."/>
            <person name="Sun H."/>
            <person name="Susca A."/>
            <person name="Todd R.B."/>
            <person name="Tsang A."/>
            <person name="Unkles S.E."/>
            <person name="van de Wiele N."/>
            <person name="van Rossen-Uffink D."/>
            <person name="Oliveira J.V."/>
            <person name="Vesth T.C."/>
            <person name="Visser J."/>
            <person name="Yu J.-H."/>
            <person name="Zhou M."/>
            <person name="Andersen M.R."/>
            <person name="Archer D.B."/>
            <person name="Baker S.E."/>
            <person name="Benoit I."/>
            <person name="Brakhage A.A."/>
            <person name="Braus G.H."/>
            <person name="Fischer R."/>
            <person name="Frisvad J.C."/>
            <person name="Goldman G.H."/>
            <person name="Houbraken J."/>
            <person name="Oakley B."/>
            <person name="Pocsi I."/>
            <person name="Scazzocchio C."/>
            <person name="Seiboth B."/>
            <person name="vanKuyk P.A."/>
            <person name="Wortman J."/>
            <person name="Dyer P.S."/>
            <person name="Grigoriev I.V."/>
        </authorList>
    </citation>
    <scope>NUCLEOTIDE SEQUENCE [LARGE SCALE GENOMIC DNA]</scope>
    <source>
        <strain evidence="3">ITEM 5010</strain>
    </source>
</reference>
<dbReference type="STRING" id="602072.A0A1R3RVD3"/>
<dbReference type="PANTHER" id="PTHR21310">
    <property type="entry name" value="AMINOGLYCOSIDE PHOSPHOTRANSFERASE-RELATED-RELATED"/>
    <property type="match status" value="1"/>
</dbReference>
<protein>
    <recommendedName>
        <fullName evidence="1">Aminoglycoside phosphotransferase domain-containing protein</fullName>
    </recommendedName>
</protein>
<dbReference type="InterPro" id="IPR051678">
    <property type="entry name" value="AGP_Transferase"/>
</dbReference>
<gene>
    <name evidence="2" type="ORF">ASPCADRAFT_205655</name>
</gene>
<dbReference type="PANTHER" id="PTHR21310:SF15">
    <property type="entry name" value="AMINOGLYCOSIDE PHOSPHOTRANSFERASE DOMAIN-CONTAINING PROTEIN"/>
    <property type="match status" value="1"/>
</dbReference>
<evidence type="ECO:0000313" key="3">
    <source>
        <dbReference type="Proteomes" id="UP000188318"/>
    </source>
</evidence>
<dbReference type="SUPFAM" id="SSF56112">
    <property type="entry name" value="Protein kinase-like (PK-like)"/>
    <property type="match status" value="1"/>
</dbReference>
<name>A0A1R3RVD3_ASPC5</name>